<dbReference type="SUPFAM" id="SSF48726">
    <property type="entry name" value="Immunoglobulin"/>
    <property type="match status" value="3"/>
</dbReference>
<dbReference type="InterPro" id="IPR013783">
    <property type="entry name" value="Ig-like_fold"/>
</dbReference>
<feature type="domain" description="Ig-like" evidence="2">
    <location>
        <begin position="231"/>
        <end position="315"/>
    </location>
</feature>
<proteinExistence type="predicted"/>
<dbReference type="InterPro" id="IPR050380">
    <property type="entry name" value="Immune_Resp_Modulators"/>
</dbReference>
<dbReference type="STRING" id="48701.ENSPMEP00000022306"/>
<evidence type="ECO:0000259" key="2">
    <source>
        <dbReference type="PROSITE" id="PS50835"/>
    </source>
</evidence>
<reference evidence="3" key="1">
    <citation type="submission" date="2025-08" db="UniProtKB">
        <authorList>
            <consortium name="Ensembl"/>
        </authorList>
    </citation>
    <scope>IDENTIFICATION</scope>
</reference>
<dbReference type="Gene3D" id="2.60.40.10">
    <property type="entry name" value="Immunoglobulins"/>
    <property type="match status" value="2"/>
</dbReference>
<organism evidence="3 4">
    <name type="scientific">Poecilia mexicana</name>
    <dbReference type="NCBI Taxonomy" id="48701"/>
    <lineage>
        <taxon>Eukaryota</taxon>
        <taxon>Metazoa</taxon>
        <taxon>Chordata</taxon>
        <taxon>Craniata</taxon>
        <taxon>Vertebrata</taxon>
        <taxon>Euteleostomi</taxon>
        <taxon>Actinopterygii</taxon>
        <taxon>Neopterygii</taxon>
        <taxon>Teleostei</taxon>
        <taxon>Neoteleostei</taxon>
        <taxon>Acanthomorphata</taxon>
        <taxon>Ovalentaria</taxon>
        <taxon>Atherinomorphae</taxon>
        <taxon>Cyprinodontiformes</taxon>
        <taxon>Poeciliidae</taxon>
        <taxon>Poeciliinae</taxon>
        <taxon>Poecilia</taxon>
    </lineage>
</organism>
<feature type="domain" description="Ig-like" evidence="2">
    <location>
        <begin position="3"/>
        <end position="103"/>
    </location>
</feature>
<protein>
    <recommendedName>
        <fullName evidence="2">Ig-like domain-containing protein</fullName>
    </recommendedName>
</protein>
<dbReference type="Pfam" id="PF07654">
    <property type="entry name" value="C1-set"/>
    <property type="match status" value="2"/>
</dbReference>
<evidence type="ECO:0000313" key="4">
    <source>
        <dbReference type="Proteomes" id="UP000261480"/>
    </source>
</evidence>
<dbReference type="SMART" id="SM00407">
    <property type="entry name" value="IGc1"/>
    <property type="match status" value="1"/>
</dbReference>
<keyword evidence="4" id="KW-1185">Reference proteome</keyword>
<dbReference type="PANTHER" id="PTHR23411">
    <property type="entry name" value="TAPASIN"/>
    <property type="match status" value="1"/>
</dbReference>
<dbReference type="InterPro" id="IPR036179">
    <property type="entry name" value="Ig-like_dom_sf"/>
</dbReference>
<dbReference type="Proteomes" id="UP000261480">
    <property type="component" value="Unplaced"/>
</dbReference>
<dbReference type="PROSITE" id="PS50835">
    <property type="entry name" value="IG_LIKE"/>
    <property type="match status" value="2"/>
</dbReference>
<dbReference type="InterPro" id="IPR003597">
    <property type="entry name" value="Ig_C1-set"/>
</dbReference>
<name>A0A3B3Y4P7_9TELE</name>
<reference evidence="3" key="2">
    <citation type="submission" date="2025-09" db="UniProtKB">
        <authorList>
            <consortium name="Ensembl"/>
        </authorList>
    </citation>
    <scope>IDENTIFICATION</scope>
</reference>
<dbReference type="InterPro" id="IPR007110">
    <property type="entry name" value="Ig-like_dom"/>
</dbReference>
<keyword evidence="1" id="KW-0393">Immunoglobulin domain</keyword>
<accession>A0A3B3Y4P7</accession>
<evidence type="ECO:0000313" key="3">
    <source>
        <dbReference type="Ensembl" id="ENSPMEP00000022306.1"/>
    </source>
</evidence>
<dbReference type="Ensembl" id="ENSPMET00000013046.1">
    <property type="protein sequence ID" value="ENSPMEP00000022306.1"/>
    <property type="gene ID" value="ENSPMEG00000003158.1"/>
</dbReference>
<dbReference type="AlphaFoldDB" id="A0A3B3Y4P7"/>
<evidence type="ECO:0000256" key="1">
    <source>
        <dbReference type="ARBA" id="ARBA00023319"/>
    </source>
</evidence>
<sequence length="319" mass="34762">MSPKVANASPSLFPLTPCDPGSGDTVTLGCLAQDFFPKSATFQWTSTSNSNTQVDSQQFIFPQPNVNKFTGVSVISVPRSKALSYNCSLTHPAGNKNVKAVYTCDVTHAGQNYIKKASKGTVQCVLLLLLETSLTVTLNPPNPKAMFVSKRAELKCVVTGPDSSIVSKTKIQWYIDEHNKCTNTTYMFVIKMIILISVFQFEICIFHINCKSLLGKGTSTVEVLTPSTITGDSVTLVCLVTSTVLQDYYIAWSEASGHDIGTYHDGLNLPPQKINSVYLVSSFYTISKDKWSKNKFSCNVWPAGTTFTSASIGMSPSIK</sequence>